<dbReference type="GO" id="GO:0006355">
    <property type="term" value="P:regulation of DNA-templated transcription"/>
    <property type="evidence" value="ECO:0007669"/>
    <property type="project" value="InterPro"/>
</dbReference>
<feature type="transmembrane region" description="Helical" evidence="4">
    <location>
        <begin position="114"/>
        <end position="136"/>
    </location>
</feature>
<feature type="transmembrane region" description="Helical" evidence="4">
    <location>
        <begin position="212"/>
        <end position="231"/>
    </location>
</feature>
<feature type="domain" description="HTH luxR-type" evidence="5">
    <location>
        <begin position="257"/>
        <end position="322"/>
    </location>
</feature>
<dbReference type="InterPro" id="IPR000792">
    <property type="entry name" value="Tscrpt_reg_LuxR_C"/>
</dbReference>
<dbReference type="PROSITE" id="PS50043">
    <property type="entry name" value="HTH_LUXR_2"/>
    <property type="match status" value="1"/>
</dbReference>
<dbReference type="Proteomes" id="UP000291117">
    <property type="component" value="Unassembled WGS sequence"/>
</dbReference>
<dbReference type="GO" id="GO:0003677">
    <property type="term" value="F:DNA binding"/>
    <property type="evidence" value="ECO:0007669"/>
    <property type="project" value="UniProtKB-KW"/>
</dbReference>
<accession>A0A4R0NDT3</accession>
<feature type="transmembrane region" description="Helical" evidence="4">
    <location>
        <begin position="20"/>
        <end position="43"/>
    </location>
</feature>
<keyword evidence="7" id="KW-1185">Reference proteome</keyword>
<evidence type="ECO:0000313" key="6">
    <source>
        <dbReference type="EMBL" id="TCC98465.1"/>
    </source>
</evidence>
<dbReference type="SUPFAM" id="SSF46894">
    <property type="entry name" value="C-terminal effector domain of the bipartite response regulators"/>
    <property type="match status" value="1"/>
</dbReference>
<proteinExistence type="predicted"/>
<dbReference type="InterPro" id="IPR016032">
    <property type="entry name" value="Sig_transdc_resp-reg_C-effctor"/>
</dbReference>
<comment type="caution">
    <text evidence="6">The sequence shown here is derived from an EMBL/GenBank/DDBJ whole genome shotgun (WGS) entry which is preliminary data.</text>
</comment>
<feature type="transmembrane region" description="Helical" evidence="4">
    <location>
        <begin position="142"/>
        <end position="166"/>
    </location>
</feature>
<feature type="transmembrane region" description="Helical" evidence="4">
    <location>
        <begin position="187"/>
        <end position="206"/>
    </location>
</feature>
<dbReference type="PANTHER" id="PTHR44688:SF16">
    <property type="entry name" value="DNA-BINDING TRANSCRIPTIONAL ACTIVATOR DEVR_DOSR"/>
    <property type="match status" value="1"/>
</dbReference>
<evidence type="ECO:0000256" key="3">
    <source>
        <dbReference type="ARBA" id="ARBA00023163"/>
    </source>
</evidence>
<evidence type="ECO:0000259" key="5">
    <source>
        <dbReference type="PROSITE" id="PS50043"/>
    </source>
</evidence>
<evidence type="ECO:0000256" key="1">
    <source>
        <dbReference type="ARBA" id="ARBA00023015"/>
    </source>
</evidence>
<dbReference type="PROSITE" id="PS00622">
    <property type="entry name" value="HTH_LUXR_1"/>
    <property type="match status" value="1"/>
</dbReference>
<evidence type="ECO:0000256" key="2">
    <source>
        <dbReference type="ARBA" id="ARBA00023125"/>
    </source>
</evidence>
<feature type="transmembrane region" description="Helical" evidence="4">
    <location>
        <begin position="50"/>
        <end position="69"/>
    </location>
</feature>
<keyword evidence="3" id="KW-0804">Transcription</keyword>
<evidence type="ECO:0000256" key="4">
    <source>
        <dbReference type="SAM" id="Phobius"/>
    </source>
</evidence>
<protein>
    <submittedName>
        <fullName evidence="6">LuxR family transcriptional regulator</fullName>
    </submittedName>
</protein>
<keyword evidence="2" id="KW-0238">DNA-binding</keyword>
<dbReference type="EMBL" id="SJSM01000002">
    <property type="protein sequence ID" value="TCC98465.1"/>
    <property type="molecule type" value="Genomic_DNA"/>
</dbReference>
<dbReference type="Gene3D" id="1.10.10.10">
    <property type="entry name" value="Winged helix-like DNA-binding domain superfamily/Winged helix DNA-binding domain"/>
    <property type="match status" value="1"/>
</dbReference>
<dbReference type="Pfam" id="PF00196">
    <property type="entry name" value="GerE"/>
    <property type="match status" value="1"/>
</dbReference>
<feature type="transmembrane region" description="Helical" evidence="4">
    <location>
        <begin position="84"/>
        <end position="102"/>
    </location>
</feature>
<dbReference type="PANTHER" id="PTHR44688">
    <property type="entry name" value="DNA-BINDING TRANSCRIPTIONAL ACTIVATOR DEVR_DOSR"/>
    <property type="match status" value="1"/>
</dbReference>
<keyword evidence="4" id="KW-1133">Transmembrane helix</keyword>
<gene>
    <name evidence="6" type="ORF">EZ444_04055</name>
</gene>
<reference evidence="6 7" key="1">
    <citation type="submission" date="2019-02" db="EMBL/GenBank/DDBJ databases">
        <title>Pedobacter sp. RP-3-8 sp. nov., isolated from Arctic soil.</title>
        <authorList>
            <person name="Dahal R.H."/>
        </authorList>
    </citation>
    <scope>NUCLEOTIDE SEQUENCE [LARGE SCALE GENOMIC DNA]</scope>
    <source>
        <strain evidence="6 7">RP-3-8</strain>
    </source>
</reference>
<keyword evidence="4" id="KW-0812">Transmembrane</keyword>
<dbReference type="OrthoDB" id="966138at2"/>
<evidence type="ECO:0000313" key="7">
    <source>
        <dbReference type="Proteomes" id="UP000291117"/>
    </source>
</evidence>
<organism evidence="6 7">
    <name type="scientific">Pedobacter hiemivivus</name>
    <dbReference type="NCBI Taxonomy" id="2530454"/>
    <lineage>
        <taxon>Bacteria</taxon>
        <taxon>Pseudomonadati</taxon>
        <taxon>Bacteroidota</taxon>
        <taxon>Sphingobacteriia</taxon>
        <taxon>Sphingobacteriales</taxon>
        <taxon>Sphingobacteriaceae</taxon>
        <taxon>Pedobacter</taxon>
    </lineage>
</organism>
<name>A0A4R0NDT3_9SPHI</name>
<keyword evidence="1" id="KW-0805">Transcription regulation</keyword>
<dbReference type="PRINTS" id="PR00038">
    <property type="entry name" value="HTHLUXR"/>
</dbReference>
<dbReference type="CDD" id="cd06170">
    <property type="entry name" value="LuxR_C_like"/>
    <property type="match status" value="1"/>
</dbReference>
<dbReference type="InterPro" id="IPR036388">
    <property type="entry name" value="WH-like_DNA-bd_sf"/>
</dbReference>
<sequence length="322" mass="37672">MLFSLTLYTRYMFDFGEMHGLTAVFILLELMMLSVQLYFYLIWPYHRSRLTYLILLVLLICYNLTGGIFPDQDIGWVSVPVQNIIAYGSGFLMAAYFPYYFYSSFSLSSLRFHALYGAPFFLLFPYLVFFVLLYPLQGDLSFAINYGMIIPGLYSPVLLVAIFRSIRKRFSGTELDHDKFTRLEIQAVYWAVSPWVFMCLFAYLQMPQWVEVLFTNSGFVIIAGLFLYQSGKYERNERKRRQQRDALEEKQQADFNQTCLDMGLSLREVEVALMLCQGMEYKVIAAHLHISARTVDTHAHRIYYKLEVKNKIELQQVLGFSN</sequence>
<keyword evidence="4" id="KW-0472">Membrane</keyword>
<dbReference type="AlphaFoldDB" id="A0A4R0NDT3"/>
<dbReference type="SMART" id="SM00421">
    <property type="entry name" value="HTH_LUXR"/>
    <property type="match status" value="1"/>
</dbReference>